<dbReference type="HOGENOM" id="CLU_000288_63_0_1"/>
<comment type="catalytic activity">
    <reaction evidence="12 17">
        <text>L-threonyl-[protein] + ATP = O-phospho-L-threonyl-[protein] + ADP + H(+)</text>
        <dbReference type="Rhea" id="RHEA:46608"/>
        <dbReference type="Rhea" id="RHEA-COMP:11060"/>
        <dbReference type="Rhea" id="RHEA-COMP:11605"/>
        <dbReference type="ChEBI" id="CHEBI:15378"/>
        <dbReference type="ChEBI" id="CHEBI:30013"/>
        <dbReference type="ChEBI" id="CHEBI:30616"/>
        <dbReference type="ChEBI" id="CHEBI:61977"/>
        <dbReference type="ChEBI" id="CHEBI:456216"/>
        <dbReference type="EC" id="2.7.11.1"/>
    </reaction>
</comment>
<reference evidence="20 21" key="1">
    <citation type="journal article" date="2011" name="Proc. Natl. Acad. Sci. U.S.A.">
        <title>Comparative genomics of xylose-fermenting fungi for enhanced biofuel production.</title>
        <authorList>
            <person name="Wohlbach D.J."/>
            <person name="Kuo A."/>
            <person name="Sato T.K."/>
            <person name="Potts K.M."/>
            <person name="Salamov A.A."/>
            <person name="LaButti K.M."/>
            <person name="Sun H."/>
            <person name="Clum A."/>
            <person name="Pangilinan J.L."/>
            <person name="Lindquist E.A."/>
            <person name="Lucas S."/>
            <person name="Lapidus A."/>
            <person name="Jin M."/>
            <person name="Gunawan C."/>
            <person name="Balan V."/>
            <person name="Dale B.E."/>
            <person name="Jeffries T.W."/>
            <person name="Zinkel R."/>
            <person name="Barry K.W."/>
            <person name="Grigoriev I.V."/>
            <person name="Gasch A.P."/>
        </authorList>
    </citation>
    <scope>NUCLEOTIDE SEQUENCE [LARGE SCALE GENOMIC DNA]</scope>
    <source>
        <strain evidence="21">NRRL Y-27907 / 11-Y1</strain>
    </source>
</reference>
<dbReference type="GO" id="GO:0044774">
    <property type="term" value="P:mitotic DNA integrity checkpoint signaling"/>
    <property type="evidence" value="ECO:0007669"/>
    <property type="project" value="EnsemblFungi"/>
</dbReference>
<dbReference type="PROSITE" id="PS00108">
    <property type="entry name" value="PROTEIN_KINASE_ST"/>
    <property type="match status" value="1"/>
</dbReference>
<dbReference type="InterPro" id="IPR011009">
    <property type="entry name" value="Kinase-like_dom_sf"/>
</dbReference>
<gene>
    <name evidence="20" type="ORF">SPAPADRAFT_143307</name>
</gene>
<dbReference type="Gene3D" id="1.10.510.10">
    <property type="entry name" value="Transferase(Phosphotransferase) domain 1"/>
    <property type="match status" value="1"/>
</dbReference>
<evidence type="ECO:0000256" key="16">
    <source>
        <dbReference type="PIRSR" id="PIRSR630616-3"/>
    </source>
</evidence>
<dbReference type="GO" id="GO:0051233">
    <property type="term" value="C:spindle midzone"/>
    <property type="evidence" value="ECO:0007669"/>
    <property type="project" value="EnsemblFungi"/>
</dbReference>
<comment type="similarity">
    <text evidence="17">Belongs to the protein kinase superfamily. Ser/Thr protein kinase family. Aurora subfamily.</text>
</comment>
<dbReference type="GO" id="GO:1901925">
    <property type="term" value="P:negative regulation of protein import into nucleus during spindle assembly checkpoint"/>
    <property type="evidence" value="ECO:0007669"/>
    <property type="project" value="EnsemblFungi"/>
</dbReference>
<dbReference type="AlphaFoldDB" id="G3AU88"/>
<dbReference type="EC" id="2.7.11.1" evidence="2 17"/>
<evidence type="ECO:0000256" key="7">
    <source>
        <dbReference type="ARBA" id="ARBA00022777"/>
    </source>
</evidence>
<dbReference type="SUPFAM" id="SSF56112">
    <property type="entry name" value="Protein kinase-like (PK-like)"/>
    <property type="match status" value="1"/>
</dbReference>
<evidence type="ECO:0000256" key="12">
    <source>
        <dbReference type="ARBA" id="ARBA00047899"/>
    </source>
</evidence>
<dbReference type="InterPro" id="IPR008271">
    <property type="entry name" value="Ser/Thr_kinase_AS"/>
</dbReference>
<evidence type="ECO:0000256" key="11">
    <source>
        <dbReference type="ARBA" id="ARBA00023328"/>
    </source>
</evidence>
<dbReference type="CDD" id="cd14007">
    <property type="entry name" value="STKc_Aurora"/>
    <property type="match status" value="1"/>
</dbReference>
<evidence type="ECO:0000313" key="20">
    <source>
        <dbReference type="EMBL" id="EGW30465.1"/>
    </source>
</evidence>
<dbReference type="InParanoid" id="G3AU88"/>
<feature type="binding site" evidence="15">
    <location>
        <position position="40"/>
    </location>
    <ligand>
        <name>ATP</name>
        <dbReference type="ChEBI" id="CHEBI:30616"/>
    </ligand>
</feature>
<dbReference type="InterPro" id="IPR000719">
    <property type="entry name" value="Prot_kinase_dom"/>
</dbReference>
<dbReference type="GO" id="GO:0090266">
    <property type="term" value="P:regulation of mitotic cell cycle spindle assembly checkpoint"/>
    <property type="evidence" value="ECO:0007669"/>
    <property type="project" value="EnsemblFungi"/>
</dbReference>
<dbReference type="EMBL" id="GL996505">
    <property type="protein sequence ID" value="EGW30465.1"/>
    <property type="molecule type" value="Genomic_DNA"/>
</dbReference>
<dbReference type="OMA" id="ESRFPEW"/>
<evidence type="ECO:0000256" key="6">
    <source>
        <dbReference type="ARBA" id="ARBA00022741"/>
    </source>
</evidence>
<dbReference type="GO" id="GO:0032133">
    <property type="term" value="C:chromosome passenger complex"/>
    <property type="evidence" value="ECO:0007669"/>
    <property type="project" value="EnsemblFungi"/>
</dbReference>
<dbReference type="InterPro" id="IPR030616">
    <property type="entry name" value="Aur-like"/>
</dbReference>
<dbReference type="GO" id="GO:0000776">
    <property type="term" value="C:kinetochore"/>
    <property type="evidence" value="ECO:0007669"/>
    <property type="project" value="UniProtKB-KW"/>
</dbReference>
<evidence type="ECO:0000256" key="15">
    <source>
        <dbReference type="PIRSR" id="PIRSR630616-2"/>
    </source>
</evidence>
<keyword evidence="21" id="KW-1185">Reference proteome</keyword>
<evidence type="ECO:0000256" key="1">
    <source>
        <dbReference type="ARBA" id="ARBA00004629"/>
    </source>
</evidence>
<evidence type="ECO:0000256" key="8">
    <source>
        <dbReference type="ARBA" id="ARBA00022829"/>
    </source>
</evidence>
<keyword evidence="8" id="KW-0159">Chromosome partition</keyword>
<feature type="domain" description="Protein kinase" evidence="19">
    <location>
        <begin position="30"/>
        <end position="289"/>
    </location>
</feature>
<dbReference type="Pfam" id="PF00069">
    <property type="entry name" value="Pkinase"/>
    <property type="match status" value="1"/>
</dbReference>
<feature type="region of interest" description="Disordered" evidence="18">
    <location>
        <begin position="1"/>
        <end position="20"/>
    </location>
</feature>
<evidence type="ECO:0000313" key="21">
    <source>
        <dbReference type="Proteomes" id="UP000000709"/>
    </source>
</evidence>
<dbReference type="GeneID" id="18870533"/>
<protein>
    <recommendedName>
        <fullName evidence="3 17">Aurora kinase</fullName>
        <ecNumber evidence="2 17">2.7.11.1</ecNumber>
    </recommendedName>
</protein>
<dbReference type="GO" id="GO:1901673">
    <property type="term" value="P:regulation of mitotic spindle assembly"/>
    <property type="evidence" value="ECO:0007669"/>
    <property type="project" value="EnsemblFungi"/>
</dbReference>
<dbReference type="GO" id="GO:0044779">
    <property type="term" value="P:meiotic spindle checkpoint signaling"/>
    <property type="evidence" value="ECO:0007669"/>
    <property type="project" value="EnsemblFungi"/>
</dbReference>
<dbReference type="GO" id="GO:0005828">
    <property type="term" value="C:kinetochore microtubule"/>
    <property type="evidence" value="ECO:0007669"/>
    <property type="project" value="EnsemblFungi"/>
</dbReference>
<name>G3AU88_SPAPN</name>
<evidence type="ECO:0000256" key="14">
    <source>
        <dbReference type="PIRSR" id="PIRSR630616-1"/>
    </source>
</evidence>
<evidence type="ECO:0000256" key="17">
    <source>
        <dbReference type="RuleBase" id="RU367134"/>
    </source>
</evidence>
<dbReference type="FunCoup" id="G3AU88">
    <property type="interactions" value="1084"/>
</dbReference>
<comment type="catalytic activity">
    <reaction evidence="13 17">
        <text>L-seryl-[protein] + ATP = O-phospho-L-seryl-[protein] + ADP + H(+)</text>
        <dbReference type="Rhea" id="RHEA:17989"/>
        <dbReference type="Rhea" id="RHEA-COMP:9863"/>
        <dbReference type="Rhea" id="RHEA-COMP:11604"/>
        <dbReference type="ChEBI" id="CHEBI:15378"/>
        <dbReference type="ChEBI" id="CHEBI:29999"/>
        <dbReference type="ChEBI" id="CHEBI:30616"/>
        <dbReference type="ChEBI" id="CHEBI:83421"/>
        <dbReference type="ChEBI" id="CHEBI:456216"/>
        <dbReference type="EC" id="2.7.11.1"/>
    </reaction>
</comment>
<evidence type="ECO:0000256" key="9">
    <source>
        <dbReference type="ARBA" id="ARBA00022838"/>
    </source>
</evidence>
<keyword evidence="11" id="KW-0137">Centromere</keyword>
<feature type="compositionally biased region" description="Low complexity" evidence="18">
    <location>
        <begin position="1"/>
        <end position="14"/>
    </location>
</feature>
<keyword evidence="10 15" id="KW-0067">ATP-binding</keyword>
<dbReference type="eggNOG" id="KOG0580">
    <property type="taxonomic scope" value="Eukaryota"/>
</dbReference>
<dbReference type="GO" id="GO:0004674">
    <property type="term" value="F:protein serine/threonine kinase activity"/>
    <property type="evidence" value="ECO:0007669"/>
    <property type="project" value="UniProtKB-KW"/>
</dbReference>
<keyword evidence="6 15" id="KW-0547">Nucleotide-binding</keyword>
<evidence type="ECO:0000256" key="10">
    <source>
        <dbReference type="ARBA" id="ARBA00022840"/>
    </source>
</evidence>
<comment type="subcellular location">
    <subcellularLocation>
        <location evidence="1">Chromosome</location>
        <location evidence="1">Centromere</location>
        <location evidence="1">Kinetochore</location>
    </subcellularLocation>
</comment>
<keyword evidence="4 17" id="KW-0723">Serine/threonine-protein kinase</keyword>
<evidence type="ECO:0000256" key="13">
    <source>
        <dbReference type="ARBA" id="ARBA00048679"/>
    </source>
</evidence>
<evidence type="ECO:0000256" key="4">
    <source>
        <dbReference type="ARBA" id="ARBA00022527"/>
    </source>
</evidence>
<feature type="active site" description="Proton acceptor" evidence="14">
    <location>
        <position position="153"/>
    </location>
</feature>
<accession>G3AU88</accession>
<organism evidence="21">
    <name type="scientific">Spathaspora passalidarum (strain NRRL Y-27907 / 11-Y1)</name>
    <dbReference type="NCBI Taxonomy" id="619300"/>
    <lineage>
        <taxon>Eukaryota</taxon>
        <taxon>Fungi</taxon>
        <taxon>Dikarya</taxon>
        <taxon>Ascomycota</taxon>
        <taxon>Saccharomycotina</taxon>
        <taxon>Pichiomycetes</taxon>
        <taxon>Debaryomycetaceae</taxon>
        <taxon>Spathaspora</taxon>
    </lineage>
</organism>
<feature type="binding site" evidence="15">
    <location>
        <position position="171"/>
    </location>
    <ligand>
        <name>ATP</name>
        <dbReference type="ChEBI" id="CHEBI:30616"/>
    </ligand>
</feature>
<dbReference type="SMART" id="SM00220">
    <property type="entry name" value="S_TKc"/>
    <property type="match status" value="1"/>
</dbReference>
<dbReference type="KEGG" id="spaa:SPAPADRAFT_143307"/>
<evidence type="ECO:0000256" key="18">
    <source>
        <dbReference type="SAM" id="MobiDB-lite"/>
    </source>
</evidence>
<dbReference type="Proteomes" id="UP000000709">
    <property type="component" value="Unassembled WGS sequence"/>
</dbReference>
<proteinExistence type="inferred from homology"/>
<keyword evidence="9" id="KW-0995">Kinetochore</keyword>
<dbReference type="PANTHER" id="PTHR24350">
    <property type="entry name" value="SERINE/THREONINE-PROTEIN KINASE IAL-RELATED"/>
    <property type="match status" value="1"/>
</dbReference>
<evidence type="ECO:0000256" key="5">
    <source>
        <dbReference type="ARBA" id="ARBA00022679"/>
    </source>
</evidence>
<dbReference type="GO" id="GO:0045143">
    <property type="term" value="P:homologous chromosome segregation"/>
    <property type="evidence" value="ECO:0007669"/>
    <property type="project" value="EnsemblFungi"/>
</dbReference>
<dbReference type="GO" id="GO:0045144">
    <property type="term" value="P:meiotic sister chromatid segregation"/>
    <property type="evidence" value="ECO:0007669"/>
    <property type="project" value="EnsemblFungi"/>
</dbReference>
<keyword evidence="7 17" id="KW-0418">Kinase</keyword>
<dbReference type="PIRSF" id="PIRSF000654">
    <property type="entry name" value="Integrin-linked_kinase"/>
    <property type="match status" value="1"/>
</dbReference>
<keyword evidence="5 17" id="KW-0808">Transferase</keyword>
<dbReference type="GO" id="GO:0032465">
    <property type="term" value="P:regulation of cytokinesis"/>
    <property type="evidence" value="ECO:0007669"/>
    <property type="project" value="EnsemblFungi"/>
</dbReference>
<dbReference type="FunFam" id="3.30.200.20:FF:000042">
    <property type="entry name" value="Aurora kinase A"/>
    <property type="match status" value="1"/>
</dbReference>
<feature type="cross-link" description="Glycyl lysine isopeptide (Lys-Gly) (interchain with G-Cter in SUMO2)" evidence="16">
    <location>
        <position position="155"/>
    </location>
</feature>
<feature type="binding site" evidence="15">
    <location>
        <position position="59"/>
    </location>
    <ligand>
        <name>ATP</name>
        <dbReference type="ChEBI" id="CHEBI:30616"/>
    </ligand>
</feature>
<evidence type="ECO:0000259" key="19">
    <source>
        <dbReference type="PROSITE" id="PS50011"/>
    </source>
</evidence>
<evidence type="ECO:0000256" key="3">
    <source>
        <dbReference type="ARBA" id="ARBA00021157"/>
    </source>
</evidence>
<dbReference type="OrthoDB" id="377346at2759"/>
<dbReference type="PROSITE" id="PS50011">
    <property type="entry name" value="PROTEIN_KINASE_DOM"/>
    <property type="match status" value="1"/>
</dbReference>
<dbReference type="GO" id="GO:0008608">
    <property type="term" value="P:attachment of spindle microtubules to kinetochore"/>
    <property type="evidence" value="ECO:0007669"/>
    <property type="project" value="EnsemblFungi"/>
</dbReference>
<evidence type="ECO:0000256" key="2">
    <source>
        <dbReference type="ARBA" id="ARBA00012513"/>
    </source>
</evidence>
<dbReference type="GO" id="GO:0051228">
    <property type="term" value="P:mitotic spindle disassembly"/>
    <property type="evidence" value="ECO:0007669"/>
    <property type="project" value="EnsemblFungi"/>
</dbReference>
<feature type="binding site" evidence="15">
    <location>
        <begin position="157"/>
        <end position="158"/>
    </location>
    <ligand>
        <name>ATP</name>
        <dbReference type="ChEBI" id="CHEBI:30616"/>
    </ligand>
</feature>
<dbReference type="RefSeq" id="XP_007377436.1">
    <property type="nucleotide sequence ID" value="XM_007377374.1"/>
</dbReference>
<dbReference type="STRING" id="619300.G3AU88"/>
<sequence>MSNSTTSSTPLSSPFVESPGSEKRFTLDDFEFGKILGKGKLGRVYCVKHKESGLVVALKAMNKQELIDLRLEKNFRREIEIQSKLHHPNITRLYTWFHDHVNVYLVLEFSLYGELYHHLKQAKRFDNALASYYIYQVTQALIYLHRKNIIHRDLKPENIMLSLDNVIKLSDFGWSVQQHQDKPHYQSNPTRRITLCGTLDYLPPEMVESKPHDKSVDIWALGILTYEFLVGKPPFEEASKDATHQRISKGDIRFPNYVDHDAVDLIRKLLHKVPEKRLSLKSVLNHRWIMKHKPNWPTKK</sequence>
<dbReference type="FunFam" id="1.10.510.10:FF:000235">
    <property type="entry name" value="Serine/threonine-protein kinase ark1"/>
    <property type="match status" value="1"/>
</dbReference>
<dbReference type="GO" id="GO:0005524">
    <property type="term" value="F:ATP binding"/>
    <property type="evidence" value="ECO:0007669"/>
    <property type="project" value="UniProtKB-UniRule"/>
</dbReference>